<sequence length="61" mass="6656">MGIDTVDSTGSGLTEAILVDARKVHSARERAVKLRKNAVTYVFGALIKQVLENLDLWEAGK</sequence>
<evidence type="ECO:0000313" key="1">
    <source>
        <dbReference type="EMBL" id="EET60382.1"/>
    </source>
</evidence>
<organism evidence="1 2">
    <name type="scientific">Marvinbryantia formatexigens DSM 14469</name>
    <dbReference type="NCBI Taxonomy" id="478749"/>
    <lineage>
        <taxon>Bacteria</taxon>
        <taxon>Bacillati</taxon>
        <taxon>Bacillota</taxon>
        <taxon>Clostridia</taxon>
        <taxon>Lachnospirales</taxon>
        <taxon>Lachnospiraceae</taxon>
        <taxon>Marvinbryantia</taxon>
    </lineage>
</organism>
<protein>
    <submittedName>
        <fullName evidence="1">Uncharacterized protein</fullName>
    </submittedName>
</protein>
<name>C6LG18_9FIRM</name>
<keyword evidence="2" id="KW-1185">Reference proteome</keyword>
<reference evidence="1" key="1">
    <citation type="submission" date="2009-07" db="EMBL/GenBank/DDBJ databases">
        <authorList>
            <person name="Weinstock G."/>
            <person name="Sodergren E."/>
            <person name="Clifton S."/>
            <person name="Fulton L."/>
            <person name="Fulton B."/>
            <person name="Courtney L."/>
            <person name="Fronick C."/>
            <person name="Harrison M."/>
            <person name="Strong C."/>
            <person name="Farmer C."/>
            <person name="Delahaunty K."/>
            <person name="Markovic C."/>
            <person name="Hall O."/>
            <person name="Minx P."/>
            <person name="Tomlinson C."/>
            <person name="Mitreva M."/>
            <person name="Nelson J."/>
            <person name="Hou S."/>
            <person name="Wollam A."/>
            <person name="Pepin K.H."/>
            <person name="Johnson M."/>
            <person name="Bhonagiri V."/>
            <person name="Nash W.E."/>
            <person name="Warren W."/>
            <person name="Chinwalla A."/>
            <person name="Mardis E.R."/>
            <person name="Wilson R.K."/>
        </authorList>
    </citation>
    <scope>NUCLEOTIDE SEQUENCE [LARGE SCALE GENOMIC DNA]</scope>
    <source>
        <strain evidence="1">DSM 14469</strain>
    </source>
</reference>
<dbReference type="Proteomes" id="UP000005561">
    <property type="component" value="Unassembled WGS sequence"/>
</dbReference>
<evidence type="ECO:0000313" key="2">
    <source>
        <dbReference type="Proteomes" id="UP000005561"/>
    </source>
</evidence>
<accession>C6LG18</accession>
<comment type="caution">
    <text evidence="1">The sequence shown here is derived from an EMBL/GenBank/DDBJ whole genome shotgun (WGS) entry which is preliminary data.</text>
</comment>
<dbReference type="AlphaFoldDB" id="C6LG18"/>
<dbReference type="STRING" id="168384.SAMN05660368_03710"/>
<proteinExistence type="predicted"/>
<dbReference type="EMBL" id="ACCL02000011">
    <property type="protein sequence ID" value="EET60382.1"/>
    <property type="molecule type" value="Genomic_DNA"/>
</dbReference>
<gene>
    <name evidence="1" type="ORF">BRYFOR_07578</name>
</gene>